<dbReference type="InterPro" id="IPR011605">
    <property type="entry name" value="NusB_fam"/>
</dbReference>
<dbReference type="InterPro" id="IPR006027">
    <property type="entry name" value="NusB_RsmB_TIM44"/>
</dbReference>
<organism evidence="8 9">
    <name type="scientific">Clostridium rhizosphaerae</name>
    <dbReference type="NCBI Taxonomy" id="2803861"/>
    <lineage>
        <taxon>Bacteria</taxon>
        <taxon>Bacillati</taxon>
        <taxon>Bacillota</taxon>
        <taxon>Clostridia</taxon>
        <taxon>Eubacteriales</taxon>
        <taxon>Clostridiaceae</taxon>
        <taxon>Clostridium</taxon>
    </lineage>
</organism>
<evidence type="ECO:0000256" key="5">
    <source>
        <dbReference type="ARBA" id="ARBA00023163"/>
    </source>
</evidence>
<sequence>MNRRKSREIAMKLLFEMSIKKENYNEIYENFKENTDMDLQDIDMEYVFRVLKGVEENQKTIDDKIEENLINWKLNRVAKIDLAILRTSTYEIFYEDDIPDKVSVNEGIELAKKYSDEKSFQFINGVLGKMIKNNN</sequence>
<dbReference type="PANTHER" id="PTHR11078">
    <property type="entry name" value="N UTILIZATION SUBSTANCE PROTEIN B-RELATED"/>
    <property type="match status" value="1"/>
</dbReference>
<dbReference type="PANTHER" id="PTHR11078:SF3">
    <property type="entry name" value="ANTITERMINATION NUSB DOMAIN-CONTAINING PROTEIN"/>
    <property type="match status" value="1"/>
</dbReference>
<keyword evidence="3 6" id="KW-0694">RNA-binding</keyword>
<evidence type="ECO:0000256" key="6">
    <source>
        <dbReference type="HAMAP-Rule" id="MF_00073"/>
    </source>
</evidence>
<dbReference type="NCBIfam" id="TIGR01951">
    <property type="entry name" value="nusB"/>
    <property type="match status" value="1"/>
</dbReference>
<dbReference type="Pfam" id="PF01029">
    <property type="entry name" value="NusB"/>
    <property type="match status" value="1"/>
</dbReference>
<evidence type="ECO:0000256" key="1">
    <source>
        <dbReference type="ARBA" id="ARBA00005952"/>
    </source>
</evidence>
<keyword evidence="5 6" id="KW-0804">Transcription</keyword>
<dbReference type="Gene3D" id="1.10.940.10">
    <property type="entry name" value="NusB-like"/>
    <property type="match status" value="1"/>
</dbReference>
<dbReference type="HAMAP" id="MF_00073">
    <property type="entry name" value="NusB"/>
    <property type="match status" value="1"/>
</dbReference>
<keyword evidence="4 6" id="KW-0805">Transcription regulation</keyword>
<comment type="caution">
    <text evidence="8">The sequence shown here is derived from an EMBL/GenBank/DDBJ whole genome shotgun (WGS) entry which is preliminary data.</text>
</comment>
<evidence type="ECO:0000259" key="7">
    <source>
        <dbReference type="Pfam" id="PF01029"/>
    </source>
</evidence>
<comment type="function">
    <text evidence="6">Involved in transcription antitermination. Required for transcription of ribosomal RNA (rRNA) genes. Binds specifically to the boxA antiterminator sequence of the ribosomal RNA (rrn) operons.</text>
</comment>
<evidence type="ECO:0000256" key="4">
    <source>
        <dbReference type="ARBA" id="ARBA00023015"/>
    </source>
</evidence>
<dbReference type="SUPFAM" id="SSF48013">
    <property type="entry name" value="NusB-like"/>
    <property type="match status" value="1"/>
</dbReference>
<reference evidence="8 9" key="1">
    <citation type="submission" date="2021-01" db="EMBL/GenBank/DDBJ databases">
        <title>Genome public.</title>
        <authorList>
            <person name="Liu C."/>
            <person name="Sun Q."/>
        </authorList>
    </citation>
    <scope>NUCLEOTIDE SEQUENCE [LARGE SCALE GENOMIC DNA]</scope>
    <source>
        <strain evidence="8 9">YIM B02515</strain>
    </source>
</reference>
<evidence type="ECO:0000256" key="2">
    <source>
        <dbReference type="ARBA" id="ARBA00022814"/>
    </source>
</evidence>
<dbReference type="EMBL" id="JAESWC010000018">
    <property type="protein sequence ID" value="MBL4937908.1"/>
    <property type="molecule type" value="Genomic_DNA"/>
</dbReference>
<evidence type="ECO:0000313" key="8">
    <source>
        <dbReference type="EMBL" id="MBL4937908.1"/>
    </source>
</evidence>
<evidence type="ECO:0000256" key="3">
    <source>
        <dbReference type="ARBA" id="ARBA00022884"/>
    </source>
</evidence>
<dbReference type="RefSeq" id="WP_202750649.1">
    <property type="nucleotide sequence ID" value="NZ_JAESWC010000018.1"/>
</dbReference>
<gene>
    <name evidence="6 8" type="primary">nusB</name>
    <name evidence="8" type="ORF">JK636_19550</name>
</gene>
<feature type="domain" description="NusB/RsmB/TIM44" evidence="7">
    <location>
        <begin position="4"/>
        <end position="132"/>
    </location>
</feature>
<name>A0ABS1TEW7_9CLOT</name>
<comment type="similarity">
    <text evidence="1 6">Belongs to the NusB family.</text>
</comment>
<proteinExistence type="inferred from homology"/>
<protein>
    <recommendedName>
        <fullName evidence="6">Transcription antitermination protein NusB</fullName>
    </recommendedName>
    <alternativeName>
        <fullName evidence="6">Antitermination factor NusB</fullName>
    </alternativeName>
</protein>
<dbReference type="Proteomes" id="UP000632377">
    <property type="component" value="Unassembled WGS sequence"/>
</dbReference>
<accession>A0ABS1TEW7</accession>
<dbReference type="InterPro" id="IPR035926">
    <property type="entry name" value="NusB-like_sf"/>
</dbReference>
<keyword evidence="2 6" id="KW-0889">Transcription antitermination</keyword>
<keyword evidence="9" id="KW-1185">Reference proteome</keyword>
<evidence type="ECO:0000313" key="9">
    <source>
        <dbReference type="Proteomes" id="UP000632377"/>
    </source>
</evidence>